<comment type="catalytic activity">
    <reaction evidence="8 15">
        <text>UDP-N-acetyl-alpha-D-muramoyl-L-alanyl-D-glutamate + meso-2,6-diaminopimelate + ATP = UDP-N-acetyl-alpha-D-muramoyl-L-alanyl-gamma-D-glutamyl-meso-2,6-diaminopimelate + ADP + phosphate + H(+)</text>
        <dbReference type="Rhea" id="RHEA:23676"/>
        <dbReference type="ChEBI" id="CHEBI:15378"/>
        <dbReference type="ChEBI" id="CHEBI:30616"/>
        <dbReference type="ChEBI" id="CHEBI:43474"/>
        <dbReference type="ChEBI" id="CHEBI:57791"/>
        <dbReference type="ChEBI" id="CHEBI:83900"/>
        <dbReference type="ChEBI" id="CHEBI:83905"/>
        <dbReference type="ChEBI" id="CHEBI:456216"/>
        <dbReference type="EC" id="6.3.2.13"/>
    </reaction>
</comment>
<comment type="subcellular location">
    <subcellularLocation>
        <location evidence="15 16">Cytoplasm</location>
    </subcellularLocation>
</comment>
<dbReference type="PANTHER" id="PTHR23135:SF4">
    <property type="entry name" value="UDP-N-ACETYLMURAMOYL-L-ALANYL-D-GLUTAMATE--2,6-DIAMINOPIMELATE LIGASE MURE HOMOLOG, CHLOROPLASTIC"/>
    <property type="match status" value="1"/>
</dbReference>
<keyword evidence="15" id="KW-0963">Cytoplasm</keyword>
<evidence type="ECO:0000256" key="3">
    <source>
        <dbReference type="ARBA" id="ARBA00022618"/>
    </source>
</evidence>
<dbReference type="SUPFAM" id="SSF53244">
    <property type="entry name" value="MurD-like peptide ligases, peptide-binding domain"/>
    <property type="match status" value="1"/>
</dbReference>
<dbReference type="Proteomes" id="UP000637359">
    <property type="component" value="Unassembled WGS sequence"/>
</dbReference>
<comment type="caution">
    <text evidence="15">Lacks conserved residue(s) required for the propagation of feature annotation.</text>
</comment>
<feature type="modified residue" description="N6-carboxylysine" evidence="15">
    <location>
        <position position="218"/>
    </location>
</feature>
<gene>
    <name evidence="15" type="primary">murE</name>
    <name evidence="20" type="ORF">H8S33_03425</name>
</gene>
<evidence type="ECO:0000256" key="2">
    <source>
        <dbReference type="ARBA" id="ARBA00005898"/>
    </source>
</evidence>
<feature type="binding site" evidence="15">
    <location>
        <position position="186"/>
    </location>
    <ligand>
        <name>UDP-N-acetyl-alpha-D-muramoyl-L-alanyl-D-glutamate</name>
        <dbReference type="ChEBI" id="CHEBI:83900"/>
    </ligand>
</feature>
<proteinExistence type="inferred from homology"/>
<sequence>MRLKEILSFHPFANQFSALYDIEINAIKMDSREITNGDMFVCINGFTVDGHDYIEEAIEKGAIIVVAERNVEATVPVIVVEDTVRFLAMAASCFYQYPTSKLSLIGVTGTNGKTTVTYLLENIFKQCGKKTGVIGTIQMKIGEDVYPVDNTTPDALFLQRTIREMIDQEVEQVIMEVSSHALDQGRVYGCDYNTAIFTNLTQDHLDYHDSMDDYLRAKSLLFAQLGNRYDCKAKKFAIINQDDPASKKLIRSTAQSVITYGIDRDAMVMAKSITLTSTGTTFLLCTPDGDTMINSKLIGKFNVSNMLAATAAALSNGIPLEVIKSALETIPGVNGRFELVPHSRSFSVIVDYAHTPDSLENVLTTIQELAKGKVYVVVGCGGDRDRTKRPIMAKIALRYADKAIFTSDNPRTEEPEMILHDMVNGLTPTDGHYQIIVDRRKAIHQAIHQAAKDDIILIAGKGHETYQQIGLVKYHFDDREAAKEALLLKEN</sequence>
<feature type="binding site" evidence="15">
    <location>
        <position position="184"/>
    </location>
    <ligand>
        <name>UDP-N-acetyl-alpha-D-muramoyl-L-alanyl-D-glutamate</name>
        <dbReference type="ChEBI" id="CHEBI:83900"/>
    </ligand>
</feature>
<dbReference type="AlphaFoldDB" id="A0A923RG89"/>
<feature type="binding site" evidence="15">
    <location>
        <position position="464"/>
    </location>
    <ligand>
        <name>meso-2,6-diaminopimelate</name>
        <dbReference type="ChEBI" id="CHEBI:57791"/>
    </ligand>
</feature>
<feature type="domain" description="Mur ligase N-terminal catalytic" evidence="17">
    <location>
        <begin position="23"/>
        <end position="95"/>
    </location>
</feature>
<dbReference type="Pfam" id="PF08245">
    <property type="entry name" value="Mur_ligase_M"/>
    <property type="match status" value="1"/>
</dbReference>
<organism evidence="20 21">
    <name type="scientific">Ornithinibacillus hominis</name>
    <dbReference type="NCBI Taxonomy" id="2763055"/>
    <lineage>
        <taxon>Bacteria</taxon>
        <taxon>Bacillati</taxon>
        <taxon>Bacillota</taxon>
        <taxon>Bacilli</taxon>
        <taxon>Bacillales</taxon>
        <taxon>Bacillaceae</taxon>
        <taxon>Ornithinibacillus</taxon>
    </lineage>
</organism>
<dbReference type="NCBIfam" id="NF001124">
    <property type="entry name" value="PRK00139.1-2"/>
    <property type="match status" value="1"/>
</dbReference>
<comment type="similarity">
    <text evidence="2 15">Belongs to the MurCDEF family. MurE subfamily.</text>
</comment>
<dbReference type="RefSeq" id="WP_186868588.1">
    <property type="nucleotide sequence ID" value="NZ_JACOOL010000002.1"/>
</dbReference>
<dbReference type="EMBL" id="JACOOL010000002">
    <property type="protein sequence ID" value="MBC5635871.1"/>
    <property type="molecule type" value="Genomic_DNA"/>
</dbReference>
<evidence type="ECO:0000256" key="5">
    <source>
        <dbReference type="ARBA" id="ARBA00022984"/>
    </source>
</evidence>
<dbReference type="InterPro" id="IPR013221">
    <property type="entry name" value="Mur_ligase_cen"/>
</dbReference>
<evidence type="ECO:0000256" key="7">
    <source>
        <dbReference type="ARBA" id="ARBA00023316"/>
    </source>
</evidence>
<comment type="PTM">
    <text evidence="15">Carboxylation is probably crucial for Mg(2+) binding and, consequently, for the gamma-phosphate positioning of ATP.</text>
</comment>
<feature type="binding site" evidence="15">
    <location>
        <begin position="151"/>
        <end position="152"/>
    </location>
    <ligand>
        <name>UDP-N-acetyl-alpha-D-muramoyl-L-alanyl-D-glutamate</name>
        <dbReference type="ChEBI" id="CHEBI:83900"/>
    </ligand>
</feature>
<keyword evidence="7 15" id="KW-0961">Cell wall biogenesis/degradation</keyword>
<keyword evidence="4 15" id="KW-0133">Cell shape</keyword>
<dbReference type="GO" id="GO:0008360">
    <property type="term" value="P:regulation of cell shape"/>
    <property type="evidence" value="ECO:0007669"/>
    <property type="project" value="UniProtKB-KW"/>
</dbReference>
<keyword evidence="15" id="KW-0460">Magnesium</keyword>
<dbReference type="InterPro" id="IPR005761">
    <property type="entry name" value="UDP-N-AcMur-Glu-dNH2Pim_ligase"/>
</dbReference>
<evidence type="ECO:0000259" key="19">
    <source>
        <dbReference type="Pfam" id="PF08245"/>
    </source>
</evidence>
<evidence type="ECO:0000256" key="1">
    <source>
        <dbReference type="ARBA" id="ARBA00004752"/>
    </source>
</evidence>
<evidence type="ECO:0000256" key="16">
    <source>
        <dbReference type="RuleBase" id="RU004135"/>
    </source>
</evidence>
<dbReference type="Gene3D" id="3.40.1390.10">
    <property type="entry name" value="MurE/MurF, N-terminal domain"/>
    <property type="match status" value="1"/>
</dbReference>
<dbReference type="GO" id="GO:0000287">
    <property type="term" value="F:magnesium ion binding"/>
    <property type="evidence" value="ECO:0007669"/>
    <property type="project" value="UniProtKB-UniRule"/>
</dbReference>
<dbReference type="GO" id="GO:0005524">
    <property type="term" value="F:ATP binding"/>
    <property type="evidence" value="ECO:0007669"/>
    <property type="project" value="UniProtKB-UniRule"/>
</dbReference>
<evidence type="ECO:0000256" key="12">
    <source>
        <dbReference type="ARBA" id="ARBA00075482"/>
    </source>
</evidence>
<feature type="binding site" evidence="15">
    <location>
        <position position="31"/>
    </location>
    <ligand>
        <name>UDP-N-acetyl-alpha-D-muramoyl-L-alanyl-D-glutamate</name>
        <dbReference type="ChEBI" id="CHEBI:83900"/>
    </ligand>
</feature>
<dbReference type="InterPro" id="IPR000713">
    <property type="entry name" value="Mur_ligase_N"/>
</dbReference>
<dbReference type="NCBIfam" id="TIGR01085">
    <property type="entry name" value="murE"/>
    <property type="match status" value="1"/>
</dbReference>
<keyword evidence="15" id="KW-0067">ATP-binding</keyword>
<accession>A0A923RG89</accession>
<dbReference type="Gene3D" id="3.90.190.20">
    <property type="entry name" value="Mur ligase, C-terminal domain"/>
    <property type="match status" value="1"/>
</dbReference>
<dbReference type="Pfam" id="PF01225">
    <property type="entry name" value="Mur_ligase"/>
    <property type="match status" value="1"/>
</dbReference>
<evidence type="ECO:0000256" key="10">
    <source>
        <dbReference type="ARBA" id="ARBA00066633"/>
    </source>
</evidence>
<evidence type="ECO:0000256" key="13">
    <source>
        <dbReference type="ARBA" id="ARBA00076158"/>
    </source>
</evidence>
<evidence type="ECO:0000256" key="15">
    <source>
        <dbReference type="HAMAP-Rule" id="MF_00208"/>
    </source>
</evidence>
<dbReference type="PANTHER" id="PTHR23135">
    <property type="entry name" value="MUR LIGASE FAMILY MEMBER"/>
    <property type="match status" value="1"/>
</dbReference>
<dbReference type="InterPro" id="IPR036565">
    <property type="entry name" value="Mur-like_cat_sf"/>
</dbReference>
<evidence type="ECO:0000259" key="18">
    <source>
        <dbReference type="Pfam" id="PF02875"/>
    </source>
</evidence>
<name>A0A923RG89_9BACI</name>
<comment type="pathway">
    <text evidence="1 15 16">Cell wall biogenesis; peptidoglycan biosynthesis.</text>
</comment>
<keyword evidence="5 15" id="KW-0573">Peptidoglycan synthesis</keyword>
<feature type="binding site" evidence="15">
    <location>
        <position position="384"/>
    </location>
    <ligand>
        <name>meso-2,6-diaminopimelate</name>
        <dbReference type="ChEBI" id="CHEBI:57791"/>
    </ligand>
</feature>
<feature type="short sequence motif" description="Meso-diaminopimelate recognition motif" evidence="15">
    <location>
        <begin position="408"/>
        <end position="411"/>
    </location>
</feature>
<dbReference type="FunFam" id="3.90.190.20:FF:000006">
    <property type="entry name" value="UDP-N-acetylmuramoyl-L-alanyl-D-glutamate--2,6-diaminopimelate ligase"/>
    <property type="match status" value="1"/>
</dbReference>
<dbReference type="Gene3D" id="3.40.1190.10">
    <property type="entry name" value="Mur-like, catalytic domain"/>
    <property type="match status" value="1"/>
</dbReference>
<dbReference type="SUPFAM" id="SSF63418">
    <property type="entry name" value="MurE/MurF N-terminal domain"/>
    <property type="match status" value="1"/>
</dbReference>
<feature type="domain" description="Mur ligase central" evidence="19">
    <location>
        <begin position="107"/>
        <end position="313"/>
    </location>
</feature>
<evidence type="ECO:0000259" key="17">
    <source>
        <dbReference type="Pfam" id="PF01225"/>
    </source>
</evidence>
<dbReference type="SUPFAM" id="SSF53623">
    <property type="entry name" value="MurD-like peptide ligases, catalytic domain"/>
    <property type="match status" value="1"/>
</dbReference>
<evidence type="ECO:0000256" key="6">
    <source>
        <dbReference type="ARBA" id="ARBA00023306"/>
    </source>
</evidence>
<dbReference type="GO" id="GO:0009252">
    <property type="term" value="P:peptidoglycan biosynthetic process"/>
    <property type="evidence" value="ECO:0007669"/>
    <property type="project" value="UniProtKB-UniRule"/>
</dbReference>
<keyword evidence="6 15" id="KW-0131">Cell cycle</keyword>
<dbReference type="GO" id="GO:0008765">
    <property type="term" value="F:UDP-N-acetylmuramoylalanyl-D-glutamate-2,6-diaminopimelate ligase activity"/>
    <property type="evidence" value="ECO:0007669"/>
    <property type="project" value="UniProtKB-UniRule"/>
</dbReference>
<feature type="binding site" evidence="15">
    <location>
        <position position="150"/>
    </location>
    <ligand>
        <name>UDP-N-acetyl-alpha-D-muramoyl-L-alanyl-D-glutamate</name>
        <dbReference type="ChEBI" id="CHEBI:83900"/>
    </ligand>
</feature>
<dbReference type="Pfam" id="PF02875">
    <property type="entry name" value="Mur_ligase_C"/>
    <property type="match status" value="1"/>
</dbReference>
<dbReference type="InterPro" id="IPR036615">
    <property type="entry name" value="Mur_ligase_C_dom_sf"/>
</dbReference>
<keyword evidence="3 15" id="KW-0132">Cell division</keyword>
<protein>
    <recommendedName>
        <fullName evidence="11 15">UDP-N-acetylmuramoyl-L-alanyl-D-glutamate--2,6-diaminopimelate ligase</fullName>
        <ecNumber evidence="10 15">6.3.2.13</ecNumber>
    </recommendedName>
    <alternativeName>
        <fullName evidence="12 15">Meso-A2pm-adding enzyme</fullName>
    </alternativeName>
    <alternativeName>
        <fullName evidence="13 15">Meso-diaminopimelate-adding enzyme</fullName>
    </alternativeName>
    <alternativeName>
        <fullName evidence="14 15">UDP-MurNAc-L-Ala-D-Glu:meso-diaminopimelate ligase</fullName>
    </alternativeName>
    <alternativeName>
        <fullName evidence="15">UDP-MurNAc-tripeptide synthetase</fullName>
    </alternativeName>
    <alternativeName>
        <fullName evidence="15">UDP-N-acetylmuramyl-tripeptide synthetase</fullName>
    </alternativeName>
</protein>
<dbReference type="GO" id="GO:0051301">
    <property type="term" value="P:cell division"/>
    <property type="evidence" value="ECO:0007669"/>
    <property type="project" value="UniProtKB-KW"/>
</dbReference>
<keyword evidence="15 20" id="KW-0436">Ligase</keyword>
<feature type="binding site" evidence="15">
    <location>
        <position position="178"/>
    </location>
    <ligand>
        <name>UDP-N-acetyl-alpha-D-muramoyl-L-alanyl-D-glutamate</name>
        <dbReference type="ChEBI" id="CHEBI:83900"/>
    </ligand>
</feature>
<feature type="binding site" evidence="15">
    <location>
        <position position="460"/>
    </location>
    <ligand>
        <name>meso-2,6-diaminopimelate</name>
        <dbReference type="ChEBI" id="CHEBI:57791"/>
    </ligand>
</feature>
<dbReference type="EC" id="6.3.2.13" evidence="10 15"/>
<feature type="binding site" evidence="15">
    <location>
        <begin position="408"/>
        <end position="411"/>
    </location>
    <ligand>
        <name>meso-2,6-diaminopimelate</name>
        <dbReference type="ChEBI" id="CHEBI:57791"/>
    </ligand>
</feature>
<dbReference type="GO" id="GO:0071555">
    <property type="term" value="P:cell wall organization"/>
    <property type="evidence" value="ECO:0007669"/>
    <property type="project" value="UniProtKB-KW"/>
</dbReference>
<evidence type="ECO:0000256" key="9">
    <source>
        <dbReference type="ARBA" id="ARBA00056782"/>
    </source>
</evidence>
<evidence type="ECO:0000313" key="21">
    <source>
        <dbReference type="Proteomes" id="UP000637359"/>
    </source>
</evidence>
<keyword evidence="21" id="KW-1185">Reference proteome</keyword>
<feature type="domain" description="Mur ligase C-terminal" evidence="18">
    <location>
        <begin position="335"/>
        <end position="462"/>
    </location>
</feature>
<feature type="binding site" evidence="15">
    <location>
        <begin position="109"/>
        <end position="115"/>
    </location>
    <ligand>
        <name>ATP</name>
        <dbReference type="ChEBI" id="CHEBI:30616"/>
    </ligand>
</feature>
<dbReference type="InterPro" id="IPR004101">
    <property type="entry name" value="Mur_ligase_C"/>
</dbReference>
<dbReference type="NCBIfam" id="NF001126">
    <property type="entry name" value="PRK00139.1-4"/>
    <property type="match status" value="1"/>
</dbReference>
<comment type="function">
    <text evidence="9 15">Catalyzes the addition of meso-diaminopimelic acid to the nucleotide precursor UDP-N-acetylmuramoyl-L-alanyl-D-glutamate (UMAG) in the biosynthesis of bacterial cell-wall peptidoglycan.</text>
</comment>
<reference evidence="20" key="1">
    <citation type="submission" date="2020-08" db="EMBL/GenBank/DDBJ databases">
        <title>Genome public.</title>
        <authorList>
            <person name="Liu C."/>
            <person name="Sun Q."/>
        </authorList>
    </citation>
    <scope>NUCLEOTIDE SEQUENCE</scope>
    <source>
        <strain evidence="20">BX22</strain>
    </source>
</reference>
<comment type="cofactor">
    <cofactor evidence="15">
        <name>Mg(2+)</name>
        <dbReference type="ChEBI" id="CHEBI:18420"/>
    </cofactor>
</comment>
<dbReference type="GO" id="GO:0005737">
    <property type="term" value="C:cytoplasm"/>
    <property type="evidence" value="ECO:0007669"/>
    <property type="project" value="UniProtKB-SubCell"/>
</dbReference>
<evidence type="ECO:0000313" key="20">
    <source>
        <dbReference type="EMBL" id="MBC5635871.1"/>
    </source>
</evidence>
<evidence type="ECO:0000256" key="4">
    <source>
        <dbReference type="ARBA" id="ARBA00022960"/>
    </source>
</evidence>
<evidence type="ECO:0000256" key="11">
    <source>
        <dbReference type="ARBA" id="ARBA00072883"/>
    </source>
</evidence>
<dbReference type="InterPro" id="IPR035911">
    <property type="entry name" value="MurE/MurF_N"/>
</dbReference>
<evidence type="ECO:0000256" key="8">
    <source>
        <dbReference type="ARBA" id="ARBA00050251"/>
    </source>
</evidence>
<keyword evidence="15" id="KW-0547">Nucleotide-binding</keyword>
<dbReference type="HAMAP" id="MF_00208">
    <property type="entry name" value="MurE"/>
    <property type="match status" value="1"/>
</dbReference>
<comment type="caution">
    <text evidence="20">The sequence shown here is derived from an EMBL/GenBank/DDBJ whole genome shotgun (WGS) entry which is preliminary data.</text>
</comment>
<evidence type="ECO:0000256" key="14">
    <source>
        <dbReference type="ARBA" id="ARBA00081560"/>
    </source>
</evidence>